<dbReference type="Proteomes" id="UP001057498">
    <property type="component" value="Chromosome"/>
</dbReference>
<evidence type="ECO:0000256" key="5">
    <source>
        <dbReference type="ARBA" id="ARBA00022741"/>
    </source>
</evidence>
<reference evidence="11" key="1">
    <citation type="submission" date="2022-04" db="EMBL/GenBank/DDBJ databases">
        <title>Whole genome sequence of Sphaerotilus sp. FB-5.</title>
        <authorList>
            <person name="Takeda M."/>
            <person name="Narihara S."/>
            <person name="Akimoto M."/>
            <person name="Akimoto R."/>
            <person name="Nishiyashiki S."/>
            <person name="Murakami T."/>
        </authorList>
    </citation>
    <scope>NUCLEOTIDE SEQUENCE</scope>
    <source>
        <strain evidence="11">FB-5</strain>
    </source>
</reference>
<name>A0ABM7YHQ9_9BURK</name>
<evidence type="ECO:0000313" key="12">
    <source>
        <dbReference type="Proteomes" id="UP001057498"/>
    </source>
</evidence>
<dbReference type="InterPro" id="IPR011712">
    <property type="entry name" value="Sig_transdc_His_kin_sub3_dim/P"/>
</dbReference>
<keyword evidence="6" id="KW-0418">Kinase</keyword>
<dbReference type="InterPro" id="IPR036890">
    <property type="entry name" value="HATPase_C_sf"/>
</dbReference>
<dbReference type="PANTHER" id="PTHR24421:SF10">
    <property type="entry name" value="NITRATE_NITRITE SENSOR PROTEIN NARQ"/>
    <property type="match status" value="1"/>
</dbReference>
<comment type="catalytic activity">
    <reaction evidence="1">
        <text>ATP + protein L-histidine = ADP + protein N-phospho-L-histidine.</text>
        <dbReference type="EC" id="2.7.13.3"/>
    </reaction>
</comment>
<feature type="domain" description="Signal transduction histidine kinase subgroup 3 dimerisation and phosphoacceptor" evidence="10">
    <location>
        <begin position="137"/>
        <end position="202"/>
    </location>
</feature>
<keyword evidence="4" id="KW-0808">Transferase</keyword>
<keyword evidence="12" id="KW-1185">Reference proteome</keyword>
<keyword evidence="9" id="KW-0472">Membrane</keyword>
<dbReference type="EC" id="2.7.13.3" evidence="2"/>
<feature type="transmembrane region" description="Helical" evidence="9">
    <location>
        <begin position="49"/>
        <end position="67"/>
    </location>
</feature>
<dbReference type="RefSeq" id="WP_251972015.1">
    <property type="nucleotide sequence ID" value="NZ_AP025730.1"/>
</dbReference>
<evidence type="ECO:0000313" key="11">
    <source>
        <dbReference type="EMBL" id="BDI03758.1"/>
    </source>
</evidence>
<evidence type="ECO:0000256" key="8">
    <source>
        <dbReference type="ARBA" id="ARBA00023012"/>
    </source>
</evidence>
<dbReference type="Gene3D" id="1.20.5.1930">
    <property type="match status" value="1"/>
</dbReference>
<evidence type="ECO:0000256" key="2">
    <source>
        <dbReference type="ARBA" id="ARBA00012438"/>
    </source>
</evidence>
<dbReference type="CDD" id="cd16917">
    <property type="entry name" value="HATPase_UhpB-NarQ-NarX-like"/>
    <property type="match status" value="1"/>
</dbReference>
<evidence type="ECO:0000256" key="9">
    <source>
        <dbReference type="SAM" id="Phobius"/>
    </source>
</evidence>
<dbReference type="PANTHER" id="PTHR24421">
    <property type="entry name" value="NITRATE/NITRITE SENSOR PROTEIN NARX-RELATED"/>
    <property type="match status" value="1"/>
</dbReference>
<keyword evidence="8" id="KW-0902">Two-component regulatory system</keyword>
<evidence type="ECO:0000256" key="3">
    <source>
        <dbReference type="ARBA" id="ARBA00022553"/>
    </source>
</evidence>
<keyword evidence="5" id="KW-0547">Nucleotide-binding</keyword>
<accession>A0ABM7YHQ9</accession>
<dbReference type="EMBL" id="AP025730">
    <property type="protein sequence ID" value="BDI03758.1"/>
    <property type="molecule type" value="Genomic_DNA"/>
</dbReference>
<proteinExistence type="predicted"/>
<dbReference type="InterPro" id="IPR050482">
    <property type="entry name" value="Sensor_HK_TwoCompSys"/>
</dbReference>
<evidence type="ECO:0000256" key="7">
    <source>
        <dbReference type="ARBA" id="ARBA00022840"/>
    </source>
</evidence>
<organism evidence="11 12">
    <name type="scientific">Sphaerotilus microaerophilus</name>
    <dbReference type="NCBI Taxonomy" id="2914710"/>
    <lineage>
        <taxon>Bacteria</taxon>
        <taxon>Pseudomonadati</taxon>
        <taxon>Pseudomonadota</taxon>
        <taxon>Betaproteobacteria</taxon>
        <taxon>Burkholderiales</taxon>
        <taxon>Sphaerotilaceae</taxon>
        <taxon>Sphaerotilus</taxon>
    </lineage>
</organism>
<keyword evidence="9" id="KW-0812">Transmembrane</keyword>
<keyword evidence="9" id="KW-1133">Transmembrane helix</keyword>
<keyword evidence="3" id="KW-0597">Phosphoprotein</keyword>
<evidence type="ECO:0000259" key="10">
    <source>
        <dbReference type="Pfam" id="PF07730"/>
    </source>
</evidence>
<evidence type="ECO:0000256" key="1">
    <source>
        <dbReference type="ARBA" id="ARBA00000085"/>
    </source>
</evidence>
<evidence type="ECO:0000256" key="6">
    <source>
        <dbReference type="ARBA" id="ARBA00022777"/>
    </source>
</evidence>
<evidence type="ECO:0000256" key="4">
    <source>
        <dbReference type="ARBA" id="ARBA00022679"/>
    </source>
</evidence>
<protein>
    <recommendedName>
        <fullName evidence="2">histidine kinase</fullName>
        <ecNumber evidence="2">2.7.13.3</ecNumber>
    </recommendedName>
</protein>
<keyword evidence="7" id="KW-0067">ATP-binding</keyword>
<dbReference type="Pfam" id="PF07730">
    <property type="entry name" value="HisKA_3"/>
    <property type="match status" value="1"/>
</dbReference>
<dbReference type="Gene3D" id="3.30.565.10">
    <property type="entry name" value="Histidine kinase-like ATPase, C-terminal domain"/>
    <property type="match status" value="1"/>
</dbReference>
<feature type="transmembrane region" description="Helical" evidence="9">
    <location>
        <begin position="73"/>
        <end position="91"/>
    </location>
</feature>
<gene>
    <name evidence="11" type="ORF">CATMQ487_07280</name>
</gene>
<dbReference type="SUPFAM" id="SSF55874">
    <property type="entry name" value="ATPase domain of HSP90 chaperone/DNA topoisomerase II/histidine kinase"/>
    <property type="match status" value="1"/>
</dbReference>
<sequence length="353" mass="37661">MSAIPGWQPTIVAPLPTDDEDTVPATAWAGGAAVQAAGPAGGAAWLGRWLLGGGLVFLAGVAAWPAWSRASTSSFALVWLAGLVALGYLAWRWQASARQRANGRRRQAERLRVAEAALQATRARLLQHDQAVSRRAERARMLRELHDSVGGRLVAALALAQQIPIQPGALLPEAAPGLLAELRHQVEASLLELRLSLDHLEDGSGSPLVQALADLRDHAAPMLADAGIRLVWELHGPVEEVTLGAHTTLQLQRIAQEALSNIARHARDASEARLLLELLDGETGRHLRLAISDDGHPPGPAPTEFAPTQPPLRSGLGWARLQRQATELGAQLVAGAQARGWTVDLVLPLPSRR</sequence>